<evidence type="ECO:0000313" key="2">
    <source>
        <dbReference type="Proteomes" id="UP001500791"/>
    </source>
</evidence>
<organism evidence="1 2">
    <name type="scientific">Brevundimonas terrae</name>
    <dbReference type="NCBI Taxonomy" id="363631"/>
    <lineage>
        <taxon>Bacteria</taxon>
        <taxon>Pseudomonadati</taxon>
        <taxon>Pseudomonadota</taxon>
        <taxon>Alphaproteobacteria</taxon>
        <taxon>Caulobacterales</taxon>
        <taxon>Caulobacteraceae</taxon>
        <taxon>Brevundimonas</taxon>
    </lineage>
</organism>
<sequence length="310" mass="34282">MINLTWRSGRDLWTRIVERPGAHLPDTETRKLVDDLRAIASLTLNDSELEYGVLGGDAERLKNCVITIVYQAETKNGPRRPIAFNVLSLLDVELSSRPTTVMHLGLVMVDPTVRGRGLSATLYGLTCVLMFLTGQGRPLWISNVTQVPAVAGMVAETFSDVFPSPRPDARRSFDHLSLARQIMARHRAAFGVGTEAGFDETRFVITDAYTGGSDALKKTFAQAAPHRKQKYNDFCQQQLDYERGDDLIQIGRIDMAAAGQYLRKVAPPTTAIGLTGLVLLLGARMTFLPLIHWLSPNRAWGVLRPAKQKP</sequence>
<name>A0ABP3I6H1_9CAUL</name>
<evidence type="ECO:0000313" key="1">
    <source>
        <dbReference type="EMBL" id="GAA0391786.1"/>
    </source>
</evidence>
<reference evidence="2" key="1">
    <citation type="journal article" date="2019" name="Int. J. Syst. Evol. Microbiol.">
        <title>The Global Catalogue of Microorganisms (GCM) 10K type strain sequencing project: providing services to taxonomists for standard genome sequencing and annotation.</title>
        <authorList>
            <consortium name="The Broad Institute Genomics Platform"/>
            <consortium name="The Broad Institute Genome Sequencing Center for Infectious Disease"/>
            <person name="Wu L."/>
            <person name="Ma J."/>
        </authorList>
    </citation>
    <scope>NUCLEOTIDE SEQUENCE [LARGE SCALE GENOMIC DNA]</scope>
    <source>
        <strain evidence="2">JCM 13476</strain>
    </source>
</reference>
<dbReference type="RefSeq" id="WP_167176948.1">
    <property type="nucleotide sequence ID" value="NZ_BAAAEJ010000007.1"/>
</dbReference>
<keyword evidence="2" id="KW-1185">Reference proteome</keyword>
<gene>
    <name evidence="1" type="ORF">GCM10009093_17970</name>
</gene>
<proteinExistence type="predicted"/>
<dbReference type="EMBL" id="BAAAEJ010000007">
    <property type="protein sequence ID" value="GAA0391786.1"/>
    <property type="molecule type" value="Genomic_DNA"/>
</dbReference>
<evidence type="ECO:0008006" key="3">
    <source>
        <dbReference type="Google" id="ProtNLM"/>
    </source>
</evidence>
<protein>
    <recommendedName>
        <fullName evidence="3">GNAT family N-acetyltransferase</fullName>
    </recommendedName>
</protein>
<comment type="caution">
    <text evidence="1">The sequence shown here is derived from an EMBL/GenBank/DDBJ whole genome shotgun (WGS) entry which is preliminary data.</text>
</comment>
<dbReference type="Proteomes" id="UP001500791">
    <property type="component" value="Unassembled WGS sequence"/>
</dbReference>
<accession>A0ABP3I6H1</accession>